<dbReference type="Proteomes" id="UP000428333">
    <property type="component" value="Linkage Group LG08"/>
</dbReference>
<dbReference type="EMBL" id="QEFC01002100">
    <property type="protein sequence ID" value="KAE9454635.1"/>
    <property type="molecule type" value="Genomic_DNA"/>
</dbReference>
<feature type="non-terminal residue" evidence="1">
    <location>
        <position position="1"/>
    </location>
</feature>
<evidence type="ECO:0000313" key="1">
    <source>
        <dbReference type="EMBL" id="KAE9454635.1"/>
    </source>
</evidence>
<sequence length="105" mass="12633">GKYEQEYERLDTFQQQLKLKISEEEGRLKKDEEEKKRKCEHEEQWVPSRRRRATKGYQKKVSFIPKSEAVSHLLSIADCRGLQQYLPVHVEEAFHLREIEYAGRK</sequence>
<comment type="caution">
    <text evidence="1">The sequence shown here is derived from an EMBL/GenBank/DDBJ whole genome shotgun (WGS) entry which is preliminary data.</text>
</comment>
<accession>A0A6A4LAG7</accession>
<protein>
    <submittedName>
        <fullName evidence="1">Uncharacterized protein</fullName>
    </submittedName>
</protein>
<dbReference type="AlphaFoldDB" id="A0A6A4LAG7"/>
<gene>
    <name evidence="1" type="ORF">C3L33_13461</name>
</gene>
<reference evidence="1 2" key="1">
    <citation type="journal article" date="2019" name="Genome Biol. Evol.">
        <title>The Rhododendron genome and chromosomal organization provide insight into shared whole-genome duplications across the heath family (Ericaceae).</title>
        <authorList>
            <person name="Soza V.L."/>
            <person name="Lindsley D."/>
            <person name="Waalkes A."/>
            <person name="Ramage E."/>
            <person name="Patwardhan R.P."/>
            <person name="Burton J.N."/>
            <person name="Adey A."/>
            <person name="Kumar A."/>
            <person name="Qiu R."/>
            <person name="Shendure J."/>
            <person name="Hall B."/>
        </authorList>
    </citation>
    <scope>NUCLEOTIDE SEQUENCE [LARGE SCALE GENOMIC DNA]</scope>
    <source>
        <strain evidence="1">RSF 1966-606</strain>
    </source>
</reference>
<proteinExistence type="predicted"/>
<keyword evidence="2" id="KW-1185">Reference proteome</keyword>
<name>A0A6A4LAG7_9ERIC</name>
<organism evidence="1 2">
    <name type="scientific">Rhododendron williamsianum</name>
    <dbReference type="NCBI Taxonomy" id="262921"/>
    <lineage>
        <taxon>Eukaryota</taxon>
        <taxon>Viridiplantae</taxon>
        <taxon>Streptophyta</taxon>
        <taxon>Embryophyta</taxon>
        <taxon>Tracheophyta</taxon>
        <taxon>Spermatophyta</taxon>
        <taxon>Magnoliopsida</taxon>
        <taxon>eudicotyledons</taxon>
        <taxon>Gunneridae</taxon>
        <taxon>Pentapetalae</taxon>
        <taxon>asterids</taxon>
        <taxon>Ericales</taxon>
        <taxon>Ericaceae</taxon>
        <taxon>Ericoideae</taxon>
        <taxon>Rhodoreae</taxon>
        <taxon>Rhododendron</taxon>
    </lineage>
</organism>
<evidence type="ECO:0000313" key="2">
    <source>
        <dbReference type="Proteomes" id="UP000428333"/>
    </source>
</evidence>